<dbReference type="PANTHER" id="PTHR10357">
    <property type="entry name" value="ALPHA-AMYLASE FAMILY MEMBER"/>
    <property type="match status" value="1"/>
</dbReference>
<reference evidence="2 3" key="2">
    <citation type="submission" date="2008-10" db="EMBL/GenBank/DDBJ databases">
        <authorList>
            <person name="Fulton L."/>
            <person name="Clifton S."/>
            <person name="Fulton B."/>
            <person name="Xu J."/>
            <person name="Minx P."/>
            <person name="Pepin K.H."/>
            <person name="Johnson M."/>
            <person name="Thiruvilangam P."/>
            <person name="Bhonagiri V."/>
            <person name="Nash W.E."/>
            <person name="Mardis E.R."/>
            <person name="Wilson R.K."/>
        </authorList>
    </citation>
    <scope>NUCLEOTIDE SEQUENCE [LARGE SCALE GENOMIC DNA]</scope>
    <source>
        <strain evidence="2 3">DSM 17855</strain>
    </source>
</reference>
<dbReference type="CDD" id="cd11349">
    <property type="entry name" value="AmyAc_3"/>
    <property type="match status" value="1"/>
</dbReference>
<organism evidence="2 3">
    <name type="scientific">Phocaeicola dorei DSM 17855</name>
    <dbReference type="NCBI Taxonomy" id="483217"/>
    <lineage>
        <taxon>Bacteria</taxon>
        <taxon>Pseudomonadati</taxon>
        <taxon>Bacteroidota</taxon>
        <taxon>Bacteroidia</taxon>
        <taxon>Bacteroidales</taxon>
        <taxon>Bacteroidaceae</taxon>
        <taxon>Phocaeicola</taxon>
    </lineage>
</organism>
<protein>
    <recommendedName>
        <fullName evidence="1">Glycosyl hydrolase family 13 catalytic domain-containing protein</fullName>
    </recommendedName>
</protein>
<dbReference type="Gene3D" id="3.20.20.80">
    <property type="entry name" value="Glycosidases"/>
    <property type="match status" value="2"/>
</dbReference>
<dbReference type="GO" id="GO:0009313">
    <property type="term" value="P:oligosaccharide catabolic process"/>
    <property type="evidence" value="ECO:0007669"/>
    <property type="project" value="TreeGrafter"/>
</dbReference>
<evidence type="ECO:0000313" key="3">
    <source>
        <dbReference type="Proteomes" id="UP000004849"/>
    </source>
</evidence>
<proteinExistence type="predicted"/>
<dbReference type="CAZy" id="GH13">
    <property type="family name" value="Glycoside Hydrolase Family 13"/>
</dbReference>
<dbReference type="SUPFAM" id="SSF51011">
    <property type="entry name" value="Glycosyl hydrolase domain"/>
    <property type="match status" value="1"/>
</dbReference>
<name>B6VU71_9BACT</name>
<feature type="domain" description="Glycosyl hydrolase family 13 catalytic" evidence="1">
    <location>
        <begin position="20"/>
        <end position="432"/>
    </location>
</feature>
<dbReference type="Proteomes" id="UP000004849">
    <property type="component" value="Unassembled WGS sequence"/>
</dbReference>
<dbReference type="InterPro" id="IPR017853">
    <property type="entry name" value="GH"/>
</dbReference>
<dbReference type="PANTHER" id="PTHR10357:SF205">
    <property type="entry name" value="O-GLYCOSYL HYDROLASE FAMILY 13"/>
    <property type="match status" value="1"/>
</dbReference>
<reference evidence="2 3" key="1">
    <citation type="submission" date="2008-10" db="EMBL/GenBank/DDBJ databases">
        <title>Draft genome sequence of Bacteroides dorei (DSM 17855).</title>
        <authorList>
            <person name="Sudarsanam P."/>
            <person name="Ley R."/>
            <person name="Guruge J."/>
            <person name="Turnbaugh P.J."/>
            <person name="Mahowald M."/>
            <person name="Liep D."/>
            <person name="Gordon J."/>
        </authorList>
    </citation>
    <scope>NUCLEOTIDE SEQUENCE [LARGE SCALE GENOMIC DNA]</scope>
    <source>
        <strain evidence="2 3">DSM 17855</strain>
    </source>
</reference>
<dbReference type="InterPro" id="IPR006047">
    <property type="entry name" value="GH13_cat_dom"/>
</dbReference>
<dbReference type="SMART" id="SM00642">
    <property type="entry name" value="Aamy"/>
    <property type="match status" value="1"/>
</dbReference>
<dbReference type="AlphaFoldDB" id="B6VU71"/>
<evidence type="ECO:0000259" key="1">
    <source>
        <dbReference type="SMART" id="SM00642"/>
    </source>
</evidence>
<gene>
    <name evidence="2" type="ORF">BACDOR_00826</name>
</gene>
<accession>B6VU71</accession>
<dbReference type="HOGENOM" id="CLU_023351_0_0_10"/>
<evidence type="ECO:0000313" key="2">
    <source>
        <dbReference type="EMBL" id="EEB26659.1"/>
    </source>
</evidence>
<dbReference type="EMBL" id="ABWZ01000014">
    <property type="protein sequence ID" value="EEB26659.1"/>
    <property type="molecule type" value="Genomic_DNA"/>
</dbReference>
<dbReference type="Pfam" id="PF00128">
    <property type="entry name" value="Alpha-amylase"/>
    <property type="match status" value="1"/>
</dbReference>
<sequence>MEINKKKNKMDTQEKIIIYQVFTRLFGNNSLRCKPNGSLEENGCGKMADFTTKALSEIKTLGATHIWYTGIIEHATQTNYTRYGIKPDHPAVVKGKAGSPYAIKDYYDVDPDLATSIPDRMKEFENLVKRSHKAGLKVIIDFVPNHVARQYGSDAKPEGVTDLGEKDDMTKAFSPNNNFYYIPDTKLEGNIDLHRGAAEPYIEFPAKATGNDRFDAWPNSNDWYETVKLNYGIDYMNGHSRHFEPIPDTWVKMRDILLFWSAKGIDGFRCDMAEMVPVEFWGWVIPQIKAEHPELIFIAEIYNPGEYRNYLFNGKFDYLYDKVGLYDTLRAITCGWESATAIPQRWQSLGGIEKRMLNFLENHDEQRIASDYFAGNGSKAIPAMIVSACMNTNPVMIYFGQELGEHGMDTEGFSGRDGRTTIFDYWSVDSIRRWRNGGKFDNKFLNEDEKQLKQFYTRLLNICNSEKAIREGVFFDLTYANLAGWVFNEHKQYAFLRKQDDELILIMVNFDSIPARSAVNIPQHAFDYLGIHRYGEYEATELLTGNTEKLTLMPDKTTPVLLDGMNGKILKFKL</sequence>
<dbReference type="SUPFAM" id="SSF51445">
    <property type="entry name" value="(Trans)glycosidases"/>
    <property type="match status" value="1"/>
</dbReference>
<dbReference type="GO" id="GO:0004556">
    <property type="term" value="F:alpha-amylase activity"/>
    <property type="evidence" value="ECO:0007669"/>
    <property type="project" value="TreeGrafter"/>
</dbReference>